<dbReference type="SUPFAM" id="SSF49299">
    <property type="entry name" value="PKD domain"/>
    <property type="match status" value="2"/>
</dbReference>
<reference evidence="3 4" key="1">
    <citation type="submission" date="2020-11" db="EMBL/GenBank/DDBJ databases">
        <authorList>
            <person name="Kim M.K."/>
        </authorList>
    </citation>
    <scope>NUCLEOTIDE SEQUENCE [LARGE SCALE GENOMIC DNA]</scope>
    <source>
        <strain evidence="3 4">BT662</strain>
    </source>
</reference>
<dbReference type="InterPro" id="IPR022409">
    <property type="entry name" value="PKD/Chitinase_dom"/>
</dbReference>
<organism evidence="3 4">
    <name type="scientific">Hymenobacter ruricola</name>
    <dbReference type="NCBI Taxonomy" id="2791023"/>
    <lineage>
        <taxon>Bacteria</taxon>
        <taxon>Pseudomonadati</taxon>
        <taxon>Bacteroidota</taxon>
        <taxon>Cytophagia</taxon>
        <taxon>Cytophagales</taxon>
        <taxon>Hymenobacteraceae</taxon>
        <taxon>Hymenobacter</taxon>
    </lineage>
</organism>
<comment type="caution">
    <text evidence="3">The sequence shown here is derived from an EMBL/GenBank/DDBJ whole genome shotgun (WGS) entry which is preliminary data.</text>
</comment>
<dbReference type="EMBL" id="JADQDM010000007">
    <property type="protein sequence ID" value="MBF9222389.1"/>
    <property type="molecule type" value="Genomic_DNA"/>
</dbReference>
<dbReference type="InterPro" id="IPR013783">
    <property type="entry name" value="Ig-like_fold"/>
</dbReference>
<dbReference type="Gene3D" id="2.60.40.10">
    <property type="entry name" value="Immunoglobulins"/>
    <property type="match status" value="2"/>
</dbReference>
<name>A0ABS0I799_9BACT</name>
<evidence type="ECO:0000256" key="1">
    <source>
        <dbReference type="SAM" id="SignalP"/>
    </source>
</evidence>
<dbReference type="InterPro" id="IPR035986">
    <property type="entry name" value="PKD_dom_sf"/>
</dbReference>
<dbReference type="PROSITE" id="PS50093">
    <property type="entry name" value="PKD"/>
    <property type="match status" value="2"/>
</dbReference>
<dbReference type="PANTHER" id="PTHR35580:SF1">
    <property type="entry name" value="PHYTASE-LIKE DOMAIN-CONTAINING PROTEIN"/>
    <property type="match status" value="1"/>
</dbReference>
<feature type="chain" id="PRO_5045165907" evidence="1">
    <location>
        <begin position="24"/>
        <end position="1171"/>
    </location>
</feature>
<dbReference type="Pfam" id="PF13585">
    <property type="entry name" value="CHU_C"/>
    <property type="match status" value="1"/>
</dbReference>
<feature type="domain" description="PKD" evidence="2">
    <location>
        <begin position="1038"/>
        <end position="1078"/>
    </location>
</feature>
<evidence type="ECO:0000313" key="3">
    <source>
        <dbReference type="EMBL" id="MBF9222389.1"/>
    </source>
</evidence>
<protein>
    <submittedName>
        <fullName evidence="3">PKD domain-containing protein</fullName>
    </submittedName>
</protein>
<dbReference type="Pfam" id="PF06739">
    <property type="entry name" value="SBBP"/>
    <property type="match status" value="1"/>
</dbReference>
<evidence type="ECO:0000313" key="4">
    <source>
        <dbReference type="Proteomes" id="UP000618931"/>
    </source>
</evidence>
<dbReference type="Pfam" id="PF19081">
    <property type="entry name" value="Ig_7"/>
    <property type="match status" value="1"/>
</dbReference>
<dbReference type="Pfam" id="PF25778">
    <property type="entry name" value="DUF7948"/>
    <property type="match status" value="1"/>
</dbReference>
<evidence type="ECO:0000259" key="2">
    <source>
        <dbReference type="PROSITE" id="PS50093"/>
    </source>
</evidence>
<dbReference type="InterPro" id="IPR044023">
    <property type="entry name" value="Ig_7"/>
</dbReference>
<feature type="signal peptide" evidence="1">
    <location>
        <begin position="1"/>
        <end position="23"/>
    </location>
</feature>
<dbReference type="Pfam" id="PF18911">
    <property type="entry name" value="PKD_4"/>
    <property type="match status" value="2"/>
</dbReference>
<sequence length="1171" mass="123032">MRRILTRWLCLGSALFSGLPAVASPAPVAPLPADAHPLRFVPNQRQWEQPILFAADVPAGRLFLERGRLLVARYDAPAVDRAHHTPRGKGQPVRIGGHAYSVSFVGANARPEVRGEQPTGERFNYFLGNDQSRWVSGVPAYTDVRYQQLYPGTDLRFYSRGPVMEYDFELAAGADAGRIQLRYEGQESLTVVDGALHIGTSVGRVTEQKPVAYQLIEGRRVAVPCQYVLGPGHTVSFGLPKGYDHSKPLVIDPVLVYSTYSGATARFNWGYTACPDTLGNLYAAGINFTAGYPTTTGALTYRGAKDIVISKYNPAAPVGTSSLVYATYLGGTDDEYPHSLVVNRANELVLLGSTESTNFPVTTASYRRTLAGGTDLVLAKFDATGTRLLGSTYMGGTSDDGRLPTSSNLYNNYGDDFRGDVITDRQNNIYFTSGTLSSLFPTSAGAYQTSRRGTQDAVVVKLNPNLTGMIWSTYLGGTREDAAYSIQLDSLNGVFVAGGTTSTDFPGTVGGLRATSGGGPADGFVAHLSPTGTTLVQSTYLGTSSYDQAYFVQLDRKAAVYVLGQTNGAYPVTAGTYRNTGSRQFIQKMNYGLSASVYSTVIGNGPGTSSSANPYPSNLAPTAFLVDNCGQILLSGYGAASIAGMPTTPDALRLTATNSTASSAANANTDTYGYLYIMQLSANARRLVYGTYFGTGTTHVDGGTSRFDKRGIIYQAICVRAQPNGNPPPAITTTPNAVARTMVGNGETTSAALKLDIVRLDASFVPAANGAPNTRTGCAPLTVTFTRANPSNNGTTWTFGNGQTSTQPNNVSVTYNAPGRYPISLTAYDSTSCQAAVISRDTVTVFGLPRAALGPDQTVCPGASATLTVAGASPVQSAIYSWSPATGLNTTSGPRVIATPTATTQYIVTATTFGSGCISRDTVVVNVRSALAVAIAPAPPLCPGASATLTATDAGAGATYAWSPAVGLSGTSGRTVTANPSATTTYTVQVTTAAGCTGSASIVVNRLGQDVVVLHATPTLAIAGQPVAFADTLQSVFPLTNRVWDFGDGQTATGLTPTHVYAAPGTYTVRLNANSRGGCPIKAVLQLVVAPDRVPNIITPNNDGQNDDFRPPVPAEGAALQIFDRWGRKVFEQNNYTTGWGPGAGVAPGVYFYQLRDAAGQTRKGWLEVVK</sequence>
<dbReference type="InterPro" id="IPR000601">
    <property type="entry name" value="PKD_dom"/>
</dbReference>
<gene>
    <name evidence="3" type="ORF">I2H31_14885</name>
</gene>
<dbReference type="SMART" id="SM00089">
    <property type="entry name" value="PKD"/>
    <property type="match status" value="3"/>
</dbReference>
<dbReference type="RefSeq" id="WP_196293832.1">
    <property type="nucleotide sequence ID" value="NZ_JADQDM010000007.1"/>
</dbReference>
<dbReference type="Proteomes" id="UP000618931">
    <property type="component" value="Unassembled WGS sequence"/>
</dbReference>
<dbReference type="InterPro" id="IPR052918">
    <property type="entry name" value="Motility_Chemotaxis_Reg"/>
</dbReference>
<keyword evidence="4" id="KW-1185">Reference proteome</keyword>
<dbReference type="InterPro" id="IPR010620">
    <property type="entry name" value="SBBP_repeat"/>
</dbReference>
<dbReference type="CDD" id="cd00146">
    <property type="entry name" value="PKD"/>
    <property type="match status" value="2"/>
</dbReference>
<proteinExistence type="predicted"/>
<dbReference type="PANTHER" id="PTHR35580">
    <property type="entry name" value="CELL SURFACE GLYCOPROTEIN (S-LAYER PROTEIN)-LIKE PROTEIN"/>
    <property type="match status" value="1"/>
</dbReference>
<dbReference type="InterPro" id="IPR057708">
    <property type="entry name" value="DUF7948"/>
</dbReference>
<accession>A0ABS0I799</accession>
<keyword evidence="1" id="KW-0732">Signal</keyword>
<feature type="domain" description="PKD" evidence="2">
    <location>
        <begin position="796"/>
        <end position="845"/>
    </location>
</feature>